<feature type="chain" id="PRO_5043132178" evidence="1">
    <location>
        <begin position="21"/>
        <end position="94"/>
    </location>
</feature>
<name>A0A0R3U0X7_RODNA</name>
<organism evidence="4">
    <name type="scientific">Rodentolepis nana</name>
    <name type="common">Dwarf tapeworm</name>
    <name type="synonym">Hymenolepis nana</name>
    <dbReference type="NCBI Taxonomy" id="102285"/>
    <lineage>
        <taxon>Eukaryota</taxon>
        <taxon>Metazoa</taxon>
        <taxon>Spiralia</taxon>
        <taxon>Lophotrochozoa</taxon>
        <taxon>Platyhelminthes</taxon>
        <taxon>Cestoda</taxon>
        <taxon>Eucestoda</taxon>
        <taxon>Cyclophyllidea</taxon>
        <taxon>Hymenolepididae</taxon>
        <taxon>Rodentolepis</taxon>
    </lineage>
</organism>
<evidence type="ECO:0000313" key="3">
    <source>
        <dbReference type="Proteomes" id="UP000278807"/>
    </source>
</evidence>
<evidence type="ECO:0000256" key="1">
    <source>
        <dbReference type="SAM" id="SignalP"/>
    </source>
</evidence>
<evidence type="ECO:0000313" key="4">
    <source>
        <dbReference type="WBParaSite" id="HNAJ_0001377601-mRNA-1"/>
    </source>
</evidence>
<gene>
    <name evidence="2" type="ORF">HNAJ_LOCUS13750</name>
</gene>
<sequence length="94" mass="10299">MGHLKLAFLVALALPLHVLCVPAATTSEQVEVKCISDYRQHCKGKPNGLTFNDGCRECKCEKGAVLCRKGGCTSFAKSEDDVFDYCDSINKKRS</sequence>
<feature type="signal peptide" evidence="1">
    <location>
        <begin position="1"/>
        <end position="20"/>
    </location>
</feature>
<dbReference type="EMBL" id="UZAE01016054">
    <property type="protein sequence ID" value="VDO16957.1"/>
    <property type="molecule type" value="Genomic_DNA"/>
</dbReference>
<dbReference type="Proteomes" id="UP000278807">
    <property type="component" value="Unassembled WGS sequence"/>
</dbReference>
<dbReference type="WBParaSite" id="HNAJ_0001377601-mRNA-1">
    <property type="protein sequence ID" value="HNAJ_0001377601-mRNA-1"/>
    <property type="gene ID" value="HNAJ_0001377601"/>
</dbReference>
<accession>A0A0R3U0X7</accession>
<dbReference type="AlphaFoldDB" id="A0A0R3U0X7"/>
<reference evidence="4" key="1">
    <citation type="submission" date="2017-02" db="UniProtKB">
        <authorList>
            <consortium name="WormBaseParasite"/>
        </authorList>
    </citation>
    <scope>IDENTIFICATION</scope>
</reference>
<evidence type="ECO:0000313" key="2">
    <source>
        <dbReference type="EMBL" id="VDO16957.1"/>
    </source>
</evidence>
<reference evidence="2 3" key="2">
    <citation type="submission" date="2018-11" db="EMBL/GenBank/DDBJ databases">
        <authorList>
            <consortium name="Pathogen Informatics"/>
        </authorList>
    </citation>
    <scope>NUCLEOTIDE SEQUENCE [LARGE SCALE GENOMIC DNA]</scope>
</reference>
<proteinExistence type="predicted"/>
<dbReference type="OrthoDB" id="6250612at2759"/>
<keyword evidence="3" id="KW-1185">Reference proteome</keyword>
<keyword evidence="1" id="KW-0732">Signal</keyword>
<protein>
    <submittedName>
        <fullName evidence="4">Pacifastin domain-containing protein</fullName>
    </submittedName>
</protein>